<protein>
    <submittedName>
        <fullName evidence="2">Uncharacterized protein</fullName>
    </submittedName>
</protein>
<comment type="caution">
    <text evidence="2">The sequence shown here is derived from an EMBL/GenBank/DDBJ whole genome shotgun (WGS) entry which is preliminary data.</text>
</comment>
<accession>A0A428TGE6</accession>
<evidence type="ECO:0000256" key="1">
    <source>
        <dbReference type="SAM" id="MobiDB-lite"/>
    </source>
</evidence>
<sequence length="138" mass="14733">MSGSIVEANLIITHVAPKLIGESRYSSKTGKSGKTGDNSKPPTRALAPTSQSRRDRHQYSQFNAEGQRSEEFVLGPIKGRADPRVTAGNSDDHVGWGDSDSERDMVDGTSKPAIVQARAVAVGCTDGVIQQFADTHPI</sequence>
<proteinExistence type="predicted"/>
<feature type="compositionally biased region" description="Polar residues" evidence="1">
    <location>
        <begin position="24"/>
        <end position="41"/>
    </location>
</feature>
<dbReference type="Proteomes" id="UP000287144">
    <property type="component" value="Unassembled WGS sequence"/>
</dbReference>
<keyword evidence="3" id="KW-1185">Reference proteome</keyword>
<feature type="compositionally biased region" description="Basic and acidic residues" evidence="1">
    <location>
        <begin position="90"/>
        <end position="106"/>
    </location>
</feature>
<evidence type="ECO:0000313" key="3">
    <source>
        <dbReference type="Proteomes" id="UP000287144"/>
    </source>
</evidence>
<dbReference type="AlphaFoldDB" id="A0A428TGE6"/>
<name>A0A428TGE6_9HYPO</name>
<reference evidence="2 3" key="1">
    <citation type="submission" date="2017-06" db="EMBL/GenBank/DDBJ databases">
        <title>Comparative genomic analysis of Ambrosia Fusariam Clade fungi.</title>
        <authorList>
            <person name="Stajich J.E."/>
            <person name="Carrillo J."/>
            <person name="Kijimoto T."/>
            <person name="Eskalen A."/>
            <person name="O'Donnell K."/>
            <person name="Kasson M."/>
        </authorList>
    </citation>
    <scope>NUCLEOTIDE SEQUENCE [LARGE SCALE GENOMIC DNA]</scope>
    <source>
        <strain evidence="2 3">NRRL62579</strain>
    </source>
</reference>
<evidence type="ECO:0000313" key="2">
    <source>
        <dbReference type="EMBL" id="RSM01093.1"/>
    </source>
</evidence>
<gene>
    <name evidence="2" type="ORF">CEP52_008766</name>
</gene>
<feature type="region of interest" description="Disordered" evidence="1">
    <location>
        <begin position="21"/>
        <end position="107"/>
    </location>
</feature>
<organism evidence="2 3">
    <name type="scientific">Fusarium oligoseptatum</name>
    <dbReference type="NCBI Taxonomy" id="2604345"/>
    <lineage>
        <taxon>Eukaryota</taxon>
        <taxon>Fungi</taxon>
        <taxon>Dikarya</taxon>
        <taxon>Ascomycota</taxon>
        <taxon>Pezizomycotina</taxon>
        <taxon>Sordariomycetes</taxon>
        <taxon>Hypocreomycetidae</taxon>
        <taxon>Hypocreales</taxon>
        <taxon>Nectriaceae</taxon>
        <taxon>Fusarium</taxon>
        <taxon>Fusarium solani species complex</taxon>
    </lineage>
</organism>
<dbReference type="EMBL" id="NKCK01000087">
    <property type="protein sequence ID" value="RSM01093.1"/>
    <property type="molecule type" value="Genomic_DNA"/>
</dbReference>